<comment type="caution">
    <text evidence="1">The sequence shown here is derived from an EMBL/GenBank/DDBJ whole genome shotgun (WGS) entry which is preliminary data.</text>
</comment>
<proteinExistence type="predicted"/>
<accession>A0A0F9G1T4</accession>
<evidence type="ECO:0000313" key="1">
    <source>
        <dbReference type="EMBL" id="KKL57332.1"/>
    </source>
</evidence>
<organism evidence="1">
    <name type="scientific">marine sediment metagenome</name>
    <dbReference type="NCBI Taxonomy" id="412755"/>
    <lineage>
        <taxon>unclassified sequences</taxon>
        <taxon>metagenomes</taxon>
        <taxon>ecological metagenomes</taxon>
    </lineage>
</organism>
<gene>
    <name evidence="1" type="ORF">LCGC14_2236460</name>
</gene>
<dbReference type="AlphaFoldDB" id="A0A0F9G1T4"/>
<sequence length="56" mass="6239">MNEVHEHPFFNGQHHEAVWVGLSNGTNDEAPEDAPITCAICGRAQDVNLRVLRGRE</sequence>
<dbReference type="EMBL" id="LAZR01030200">
    <property type="protein sequence ID" value="KKL57332.1"/>
    <property type="molecule type" value="Genomic_DNA"/>
</dbReference>
<protein>
    <submittedName>
        <fullName evidence="1">Uncharacterized protein</fullName>
    </submittedName>
</protein>
<reference evidence="1" key="1">
    <citation type="journal article" date="2015" name="Nature">
        <title>Complex archaea that bridge the gap between prokaryotes and eukaryotes.</title>
        <authorList>
            <person name="Spang A."/>
            <person name="Saw J.H."/>
            <person name="Jorgensen S.L."/>
            <person name="Zaremba-Niedzwiedzka K."/>
            <person name="Martijn J."/>
            <person name="Lind A.E."/>
            <person name="van Eijk R."/>
            <person name="Schleper C."/>
            <person name="Guy L."/>
            <person name="Ettema T.J."/>
        </authorList>
    </citation>
    <scope>NUCLEOTIDE SEQUENCE</scope>
</reference>
<name>A0A0F9G1T4_9ZZZZ</name>